<feature type="non-terminal residue" evidence="2">
    <location>
        <position position="1"/>
    </location>
</feature>
<evidence type="ECO:0000313" key="3">
    <source>
        <dbReference type="Proteomes" id="UP001497497"/>
    </source>
</evidence>
<feature type="non-terminal residue" evidence="2">
    <location>
        <position position="542"/>
    </location>
</feature>
<feature type="compositionally biased region" description="Polar residues" evidence="1">
    <location>
        <begin position="448"/>
        <end position="459"/>
    </location>
</feature>
<feature type="region of interest" description="Disordered" evidence="1">
    <location>
        <begin position="448"/>
        <end position="472"/>
    </location>
</feature>
<proteinExistence type="predicted"/>
<sequence>GCKQVFFNGQVLTLTDQGLISSAQHGEQDCQNSLQGGSICQQPGITLAPGNNFQQHGHGGMTPGNILGQGNYNHSSQLGQANQNQPLIYTINEQGQLVQLHSSINQMQSATTGLDFVSVTGAGGNIISGFQNSTAGNGGMIPSSLHHQAQSSFLGQSPIVSLAGGQGSNQPFTLMPPNHGNSLQSQLLSASSLFMTHPMSQQQQVLNLAGLGGLQMVNPFTGMFNTVGTALNGATVKLVGNELKIVQPGDNTAPQGPTHVMVDGSLIPISTNPQTIVPTAAPLNTIGQKQSQLALGGNPILQYDPTNPSAPPILINAPATTFQMAPQILGSGPLHSPAMSAPHGILQMAPAGAQLGSTTPFQLGKNGGLVVASTMVASTVTTNSVTACISSPSVTAASKGAKGLPALAPALSQTSPTMGSTVAISSGYQSILPSQQFIINGQKIVTKLNPSTGQPTKLSQNRKKSPSASRASPIAAAEISQHYIQQPLSTSSSAVPLSNLKMSSAIDKSKNKSKGSRQQGGQHYEEKTPIIKTDLLAQATAT</sequence>
<name>A0AAV2H8H7_LYMST</name>
<gene>
    <name evidence="2" type="ORF">GSLYS_00004184001</name>
</gene>
<feature type="compositionally biased region" description="Polar residues" evidence="1">
    <location>
        <begin position="68"/>
        <end position="79"/>
    </location>
</feature>
<dbReference type="AlphaFoldDB" id="A0AAV2H8H7"/>
<evidence type="ECO:0008006" key="4">
    <source>
        <dbReference type="Google" id="ProtNLM"/>
    </source>
</evidence>
<feature type="region of interest" description="Disordered" evidence="1">
    <location>
        <begin position="502"/>
        <end position="542"/>
    </location>
</feature>
<evidence type="ECO:0000256" key="1">
    <source>
        <dbReference type="SAM" id="MobiDB-lite"/>
    </source>
</evidence>
<feature type="region of interest" description="Disordered" evidence="1">
    <location>
        <begin position="56"/>
        <end position="79"/>
    </location>
</feature>
<keyword evidence="3" id="KW-1185">Reference proteome</keyword>
<organism evidence="2 3">
    <name type="scientific">Lymnaea stagnalis</name>
    <name type="common">Great pond snail</name>
    <name type="synonym">Helix stagnalis</name>
    <dbReference type="NCBI Taxonomy" id="6523"/>
    <lineage>
        <taxon>Eukaryota</taxon>
        <taxon>Metazoa</taxon>
        <taxon>Spiralia</taxon>
        <taxon>Lophotrochozoa</taxon>
        <taxon>Mollusca</taxon>
        <taxon>Gastropoda</taxon>
        <taxon>Heterobranchia</taxon>
        <taxon>Euthyneura</taxon>
        <taxon>Panpulmonata</taxon>
        <taxon>Hygrophila</taxon>
        <taxon>Lymnaeoidea</taxon>
        <taxon>Lymnaeidae</taxon>
        <taxon>Lymnaea</taxon>
    </lineage>
</organism>
<dbReference type="Proteomes" id="UP001497497">
    <property type="component" value="Unassembled WGS sequence"/>
</dbReference>
<dbReference type="EMBL" id="CAXITT010000061">
    <property type="protein sequence ID" value="CAL1530051.1"/>
    <property type="molecule type" value="Genomic_DNA"/>
</dbReference>
<comment type="caution">
    <text evidence="2">The sequence shown here is derived from an EMBL/GenBank/DDBJ whole genome shotgun (WGS) entry which is preliminary data.</text>
</comment>
<accession>A0AAV2H8H7</accession>
<reference evidence="2 3" key="1">
    <citation type="submission" date="2024-04" db="EMBL/GenBank/DDBJ databases">
        <authorList>
            <consortium name="Genoscope - CEA"/>
            <person name="William W."/>
        </authorList>
    </citation>
    <scope>NUCLEOTIDE SEQUENCE [LARGE SCALE GENOMIC DNA]</scope>
</reference>
<evidence type="ECO:0000313" key="2">
    <source>
        <dbReference type="EMBL" id="CAL1530051.1"/>
    </source>
</evidence>
<protein>
    <recommendedName>
        <fullName evidence="4">Mixed-lineage leukemia-like protein</fullName>
    </recommendedName>
</protein>